<feature type="transmembrane region" description="Helical" evidence="8">
    <location>
        <begin position="104"/>
        <end position="123"/>
    </location>
</feature>
<keyword evidence="6 8" id="KW-1133">Transmembrane helix</keyword>
<gene>
    <name evidence="9" type="ORF">HZF24_15505</name>
</gene>
<dbReference type="GO" id="GO:0016020">
    <property type="term" value="C:membrane"/>
    <property type="evidence" value="ECO:0007669"/>
    <property type="project" value="InterPro"/>
</dbReference>
<dbReference type="RefSeq" id="WP_179239261.1">
    <property type="nucleotide sequence ID" value="NZ_JACBNQ010000023.1"/>
</dbReference>
<evidence type="ECO:0000256" key="8">
    <source>
        <dbReference type="SAM" id="Phobius"/>
    </source>
</evidence>
<evidence type="ECO:0000256" key="4">
    <source>
        <dbReference type="ARBA" id="ARBA00022692"/>
    </source>
</evidence>
<evidence type="ECO:0000256" key="1">
    <source>
        <dbReference type="ARBA" id="ARBA00022475"/>
    </source>
</evidence>
<dbReference type="GO" id="GO:0009372">
    <property type="term" value="P:quorum sensing"/>
    <property type="evidence" value="ECO:0007669"/>
    <property type="project" value="UniProtKB-KW"/>
</dbReference>
<dbReference type="InterPro" id="IPR006741">
    <property type="entry name" value="AgrB"/>
</dbReference>
<evidence type="ECO:0000256" key="2">
    <source>
        <dbReference type="ARBA" id="ARBA00022654"/>
    </source>
</evidence>
<proteinExistence type="predicted"/>
<dbReference type="AlphaFoldDB" id="A0A974BLH2"/>
<comment type="caution">
    <text evidence="9">The sequence shown here is derived from an EMBL/GenBank/DDBJ whole genome shotgun (WGS) entry which is preliminary data.</text>
</comment>
<keyword evidence="5" id="KW-0378">Hydrolase</keyword>
<keyword evidence="1" id="KW-1003">Cell membrane</keyword>
<keyword evidence="7 8" id="KW-0472">Membrane</keyword>
<keyword evidence="3" id="KW-0645">Protease</keyword>
<feature type="transmembrane region" description="Helical" evidence="8">
    <location>
        <begin position="144"/>
        <end position="160"/>
    </location>
</feature>
<feature type="transmembrane region" description="Helical" evidence="8">
    <location>
        <begin position="26"/>
        <end position="49"/>
    </location>
</feature>
<dbReference type="GO" id="GO:0008233">
    <property type="term" value="F:peptidase activity"/>
    <property type="evidence" value="ECO:0007669"/>
    <property type="project" value="UniProtKB-KW"/>
</dbReference>
<evidence type="ECO:0000256" key="6">
    <source>
        <dbReference type="ARBA" id="ARBA00022989"/>
    </source>
</evidence>
<feature type="transmembrane region" description="Helical" evidence="8">
    <location>
        <begin position="55"/>
        <end position="71"/>
    </location>
</feature>
<dbReference type="EMBL" id="JACBNQ010000023">
    <property type="protein sequence ID" value="NYB75554.1"/>
    <property type="molecule type" value="Genomic_DNA"/>
</dbReference>
<dbReference type="GO" id="GO:0006508">
    <property type="term" value="P:proteolysis"/>
    <property type="evidence" value="ECO:0007669"/>
    <property type="project" value="UniProtKB-KW"/>
</dbReference>
<sequence length="191" mass="21890">MIDYLSCSIADYFCANKIIYDSEKKIYIYGLRLIMSTLVSILAIIGISILINEKLITAIFLSVFITIRRYSGGYHASTYFRCILTFILLYLAIISIILFTNHDYIIIISCVTAITAIFIFLKYSPVDNENKKLTTHQKIKNKKISLYLLFALYAFSIPFIGVNIRLFYTVAITLFMVSMLILIQVKGGRKI</sequence>
<evidence type="ECO:0000256" key="3">
    <source>
        <dbReference type="ARBA" id="ARBA00022670"/>
    </source>
</evidence>
<evidence type="ECO:0000256" key="5">
    <source>
        <dbReference type="ARBA" id="ARBA00022801"/>
    </source>
</evidence>
<reference evidence="9" key="1">
    <citation type="submission" date="2020-07" db="EMBL/GenBank/DDBJ databases">
        <title>Genomic analysis of a strain of Sedimentibacter Hydroxybenzoicus DSM7310.</title>
        <authorList>
            <person name="Ma S."/>
        </authorList>
    </citation>
    <scope>NUCLEOTIDE SEQUENCE</scope>
    <source>
        <strain evidence="9">DSM 7310</strain>
    </source>
</reference>
<evidence type="ECO:0000313" key="10">
    <source>
        <dbReference type="Proteomes" id="UP000611629"/>
    </source>
</evidence>
<protein>
    <submittedName>
        <fullName evidence="9">Accessory gene regulator B family protein</fullName>
    </submittedName>
</protein>
<feature type="transmembrane region" description="Helical" evidence="8">
    <location>
        <begin position="166"/>
        <end position="185"/>
    </location>
</feature>
<keyword evidence="4 8" id="KW-0812">Transmembrane</keyword>
<evidence type="ECO:0000313" key="9">
    <source>
        <dbReference type="EMBL" id="NYB75554.1"/>
    </source>
</evidence>
<organism evidence="9 10">
    <name type="scientific">Sedimentibacter hydroxybenzoicus DSM 7310</name>
    <dbReference type="NCBI Taxonomy" id="1123245"/>
    <lineage>
        <taxon>Bacteria</taxon>
        <taxon>Bacillati</taxon>
        <taxon>Bacillota</taxon>
        <taxon>Tissierellia</taxon>
        <taxon>Sedimentibacter</taxon>
    </lineage>
</organism>
<keyword evidence="2" id="KW-0673">Quorum sensing</keyword>
<dbReference type="Pfam" id="PF04647">
    <property type="entry name" value="AgrB"/>
    <property type="match status" value="1"/>
</dbReference>
<dbReference type="Proteomes" id="UP000611629">
    <property type="component" value="Unassembled WGS sequence"/>
</dbReference>
<accession>A0A974BLH2</accession>
<name>A0A974BLH2_SEDHY</name>
<feature type="transmembrane region" description="Helical" evidence="8">
    <location>
        <begin position="78"/>
        <end position="98"/>
    </location>
</feature>
<dbReference type="SMART" id="SM00793">
    <property type="entry name" value="AgrB"/>
    <property type="match status" value="1"/>
</dbReference>
<keyword evidence="10" id="KW-1185">Reference proteome</keyword>
<evidence type="ECO:0000256" key="7">
    <source>
        <dbReference type="ARBA" id="ARBA00023136"/>
    </source>
</evidence>